<accession>A0ABT3GRU7</accession>
<organism evidence="1 2">
    <name type="scientific">Luteolibacter arcticus</name>
    <dbReference type="NCBI Taxonomy" id="1581411"/>
    <lineage>
        <taxon>Bacteria</taxon>
        <taxon>Pseudomonadati</taxon>
        <taxon>Verrucomicrobiota</taxon>
        <taxon>Verrucomicrobiia</taxon>
        <taxon>Verrucomicrobiales</taxon>
        <taxon>Verrucomicrobiaceae</taxon>
        <taxon>Luteolibacter</taxon>
    </lineage>
</organism>
<evidence type="ECO:0000313" key="1">
    <source>
        <dbReference type="EMBL" id="MCW1926251.1"/>
    </source>
</evidence>
<sequence>MKPLIRLWTMVGAGLIVPRPTGIVYTNQTDGTGCDHPELEGAFVPISNDYDHPSYEDSLECALCRIFPEGWGSPSADTCDAVDRLLSGYRATTGIRVDRSRMEDSREAWLWVTITEHPDHDFLGFGECSAVLTWPNSD</sequence>
<dbReference type="InterPro" id="IPR046182">
    <property type="entry name" value="DUF6210"/>
</dbReference>
<comment type="caution">
    <text evidence="1">The sequence shown here is derived from an EMBL/GenBank/DDBJ whole genome shotgun (WGS) entry which is preliminary data.</text>
</comment>
<gene>
    <name evidence="1" type="ORF">OKA05_27100</name>
</gene>
<name>A0ABT3GRU7_9BACT</name>
<protein>
    <submittedName>
        <fullName evidence="1">DUF6210 family protein</fullName>
    </submittedName>
</protein>
<evidence type="ECO:0000313" key="2">
    <source>
        <dbReference type="Proteomes" id="UP001320876"/>
    </source>
</evidence>
<proteinExistence type="predicted"/>
<keyword evidence="2" id="KW-1185">Reference proteome</keyword>
<reference evidence="1 2" key="1">
    <citation type="submission" date="2022-10" db="EMBL/GenBank/DDBJ databases">
        <title>Luteolibacter arcticus strain CCTCC AB 2014275, whole genome shotgun sequencing project.</title>
        <authorList>
            <person name="Zhao G."/>
            <person name="Shen L."/>
        </authorList>
    </citation>
    <scope>NUCLEOTIDE SEQUENCE [LARGE SCALE GENOMIC DNA]</scope>
    <source>
        <strain evidence="1 2">CCTCC AB 2014275</strain>
    </source>
</reference>
<dbReference type="Proteomes" id="UP001320876">
    <property type="component" value="Unassembled WGS sequence"/>
</dbReference>
<dbReference type="Pfam" id="PF19715">
    <property type="entry name" value="DUF6210"/>
    <property type="match status" value="1"/>
</dbReference>
<dbReference type="RefSeq" id="WP_264490359.1">
    <property type="nucleotide sequence ID" value="NZ_JAPDDT010000023.1"/>
</dbReference>
<dbReference type="EMBL" id="JAPDDT010000023">
    <property type="protein sequence ID" value="MCW1926251.1"/>
    <property type="molecule type" value="Genomic_DNA"/>
</dbReference>